<dbReference type="AlphaFoldDB" id="A0AAU7Z971"/>
<evidence type="ECO:0000256" key="1">
    <source>
        <dbReference type="SAM" id="SignalP"/>
    </source>
</evidence>
<dbReference type="KEGG" id="temp:RBB75_13065"/>
<feature type="chain" id="PRO_5043885295" description="DUF4157 domain-containing protein" evidence="1">
    <location>
        <begin position="32"/>
        <end position="527"/>
    </location>
</feature>
<evidence type="ECO:0000313" key="2">
    <source>
        <dbReference type="EMBL" id="XCB25379.1"/>
    </source>
</evidence>
<keyword evidence="1" id="KW-0732">Signal</keyword>
<name>A0AAU7Z971_9BACT</name>
<protein>
    <recommendedName>
        <fullName evidence="3">DUF4157 domain-containing protein</fullName>
    </recommendedName>
</protein>
<accession>A0AAU7Z971</accession>
<reference evidence="2" key="1">
    <citation type="submission" date="2023-08" db="EMBL/GenBank/DDBJ databases">
        <authorList>
            <person name="Messyasz A."/>
            <person name="Mannisto M.K."/>
            <person name="Kerkhof L.J."/>
            <person name="Haggblom M."/>
        </authorList>
    </citation>
    <scope>NUCLEOTIDE SEQUENCE</scope>
    <source>
        <strain evidence="2">M8UP23</strain>
    </source>
</reference>
<reference evidence="2" key="2">
    <citation type="journal article" date="2024" name="Environ. Microbiol.">
        <title>Genome analysis and description of Tunturibacter gen. nov. expands the diversity of Terriglobia in tundra soils.</title>
        <authorList>
            <person name="Messyasz A."/>
            <person name="Mannisto M.K."/>
            <person name="Kerkhof L.J."/>
            <person name="Haggblom M.M."/>
        </authorList>
    </citation>
    <scope>NUCLEOTIDE SEQUENCE</scope>
    <source>
        <strain evidence="2">M8UP23</strain>
    </source>
</reference>
<organism evidence="2">
    <name type="scientific">Tunturiibacter empetritectus</name>
    <dbReference type="NCBI Taxonomy" id="3069691"/>
    <lineage>
        <taxon>Bacteria</taxon>
        <taxon>Pseudomonadati</taxon>
        <taxon>Acidobacteriota</taxon>
        <taxon>Terriglobia</taxon>
        <taxon>Terriglobales</taxon>
        <taxon>Acidobacteriaceae</taxon>
        <taxon>Tunturiibacter</taxon>
    </lineage>
</organism>
<feature type="signal peptide" evidence="1">
    <location>
        <begin position="1"/>
        <end position="31"/>
    </location>
</feature>
<evidence type="ECO:0008006" key="3">
    <source>
        <dbReference type="Google" id="ProtNLM"/>
    </source>
</evidence>
<dbReference type="RefSeq" id="WP_353068338.1">
    <property type="nucleotide sequence ID" value="NZ_CP132932.1"/>
</dbReference>
<sequence>MLLGRLWVGSGSSTGMIAAFALWSASFGAYAAQTSAPGAAQPTAPTASQQPMTKQQAKELFRSVDEILSFVSSDTKLPIEHTVKRKLISRDQVNHYLKDKFDEDEGAKRMERSEVVLKKFGLLDRDFHLRSFLLSLLTEQVAGFYDNKTKTVNLLDWIEPDEQKPVLAHELTHALQDQNIDLTKWSDVSLSSTSHNVQEDNHHLQMDEADTARTAVAEGQAMAVFIDYTLRSTGRTIADAPDLANKLKDQATDAGGSPVMARAPLLLQESLLFPYGEGLGFEQAILVKAGKEAAFHGVLANPPSSSFEIMNPEAYMAHAPVPLVRLPDIHPLLDAEYTPYDVGVMGELDVRILAELFGGREQAASLAPEWNGGVYYAAQRKSAVTEAEKESTASIALLYYSRWKNADSARSFLRIYAAQIPRKYSNVVERKSDETEDEELVYSTNEGDVVISRAGDSVFIGEGFNLALARKLRDMIGSIQPEGRMQQAVVPVIVPVNEPALSMSRVLASFGAVNESTLQRYTSRGAR</sequence>
<proteinExistence type="predicted"/>
<gene>
    <name evidence="2" type="ORF">RBB75_13065</name>
</gene>
<dbReference type="EMBL" id="CP132932">
    <property type="protein sequence ID" value="XCB25379.1"/>
    <property type="molecule type" value="Genomic_DNA"/>
</dbReference>